<keyword evidence="8" id="KW-0614">Plasmid</keyword>
<dbReference type="InterPro" id="IPR002509">
    <property type="entry name" value="NODB_dom"/>
</dbReference>
<dbReference type="GO" id="GO:0005975">
    <property type="term" value="P:carbohydrate metabolic process"/>
    <property type="evidence" value="ECO:0007669"/>
    <property type="project" value="InterPro"/>
</dbReference>
<comment type="similarity">
    <text evidence="2">Belongs to the polysaccharide deacetylase family.</text>
</comment>
<keyword evidence="4 6" id="KW-0732">Signal</keyword>
<feature type="domain" description="NodB homology" evidence="7">
    <location>
        <begin position="120"/>
        <end position="200"/>
    </location>
</feature>
<evidence type="ECO:0000256" key="2">
    <source>
        <dbReference type="ARBA" id="ARBA00010973"/>
    </source>
</evidence>
<dbReference type="PANTHER" id="PTHR34216">
    <property type="match status" value="1"/>
</dbReference>
<evidence type="ECO:0000256" key="4">
    <source>
        <dbReference type="ARBA" id="ARBA00022729"/>
    </source>
</evidence>
<evidence type="ECO:0000313" key="8">
    <source>
        <dbReference type="EMBL" id="ABP72279.1"/>
    </source>
</evidence>
<comment type="function">
    <text evidence="1">Is involved in generating a small heat-stable compound (Nod), an acylated oligomer of N-acetylglucosamine, that stimulates mitosis in various plant protoplasts.</text>
</comment>
<dbReference type="InterPro" id="IPR051398">
    <property type="entry name" value="Polysacch_Deacetylase"/>
</dbReference>
<evidence type="ECO:0000256" key="6">
    <source>
        <dbReference type="SAM" id="SignalP"/>
    </source>
</evidence>
<dbReference type="BioCyc" id="RSPH349102:G1G8M-3508-MONOMER"/>
<reference evidence="8" key="1">
    <citation type="submission" date="2007-04" db="EMBL/GenBank/DDBJ databases">
        <title>Complete sequence of plasmid pRSPA01 of Rhodobacter sphaeroides ATCC 17025.</title>
        <authorList>
            <consortium name="US DOE Joint Genome Institute"/>
            <person name="Copeland A."/>
            <person name="Lucas S."/>
            <person name="Lapidus A."/>
            <person name="Barry K."/>
            <person name="Detter J.C."/>
            <person name="Glavina del Rio T."/>
            <person name="Hammon N."/>
            <person name="Israni S."/>
            <person name="Dalin E."/>
            <person name="Tice H."/>
            <person name="Pitluck S."/>
            <person name="Chertkov O."/>
            <person name="Brettin T."/>
            <person name="Bruce D."/>
            <person name="Han C."/>
            <person name="Schmutz J."/>
            <person name="Larimer F."/>
            <person name="Land M."/>
            <person name="Hauser L."/>
            <person name="Kyrpides N."/>
            <person name="Kim E."/>
            <person name="Richardson P."/>
            <person name="Mackenzie C."/>
            <person name="Choudhary M."/>
            <person name="Donohue T.J."/>
            <person name="Kaplan S."/>
        </authorList>
    </citation>
    <scope>NUCLEOTIDE SEQUENCE [LARGE SCALE GENOMIC DNA]</scope>
    <source>
        <strain evidence="8">ATCC 17025</strain>
        <plasmid evidence="8">pRSPA01</plasmid>
    </source>
</reference>
<protein>
    <recommendedName>
        <fullName evidence="3">Chitooligosaccharide deacetylase</fullName>
    </recommendedName>
    <alternativeName>
        <fullName evidence="5">Nodulation protein B</fullName>
    </alternativeName>
</protein>
<dbReference type="CDD" id="cd10969">
    <property type="entry name" value="CE4_Ecf1_like_5s"/>
    <property type="match status" value="1"/>
</dbReference>
<evidence type="ECO:0000259" key="7">
    <source>
        <dbReference type="Pfam" id="PF01522"/>
    </source>
</evidence>
<feature type="chain" id="PRO_5002676529" description="Chitooligosaccharide deacetylase" evidence="6">
    <location>
        <begin position="33"/>
        <end position="393"/>
    </location>
</feature>
<dbReference type="SUPFAM" id="SSF88713">
    <property type="entry name" value="Glycoside hydrolase/deacetylase"/>
    <property type="match status" value="1"/>
</dbReference>
<dbReference type="Pfam" id="PF01522">
    <property type="entry name" value="Polysacc_deac_1"/>
    <property type="match status" value="1"/>
</dbReference>
<dbReference type="KEGG" id="rsq:Rsph17025_3402"/>
<organism evidence="8">
    <name type="scientific">Cereibacter sphaeroides (strain ATCC 17025 / ATH 2.4.3)</name>
    <name type="common">Rhodobacter sphaeroides</name>
    <dbReference type="NCBI Taxonomy" id="349102"/>
    <lineage>
        <taxon>Bacteria</taxon>
        <taxon>Pseudomonadati</taxon>
        <taxon>Pseudomonadota</taxon>
        <taxon>Alphaproteobacteria</taxon>
        <taxon>Rhodobacterales</taxon>
        <taxon>Paracoccaceae</taxon>
        <taxon>Cereibacter</taxon>
    </lineage>
</organism>
<dbReference type="GO" id="GO:0016810">
    <property type="term" value="F:hydrolase activity, acting on carbon-nitrogen (but not peptide) bonds"/>
    <property type="evidence" value="ECO:0007669"/>
    <property type="project" value="InterPro"/>
</dbReference>
<dbReference type="EMBL" id="CP000662">
    <property type="protein sequence ID" value="ABP72279.1"/>
    <property type="molecule type" value="Genomic_DNA"/>
</dbReference>
<dbReference type="Gene3D" id="3.20.20.370">
    <property type="entry name" value="Glycoside hydrolase/deacetylase"/>
    <property type="match status" value="1"/>
</dbReference>
<dbReference type="PROSITE" id="PS51318">
    <property type="entry name" value="TAT"/>
    <property type="match status" value="1"/>
</dbReference>
<feature type="signal peptide" evidence="6">
    <location>
        <begin position="1"/>
        <end position="32"/>
    </location>
</feature>
<evidence type="ECO:0000256" key="1">
    <source>
        <dbReference type="ARBA" id="ARBA00003236"/>
    </source>
</evidence>
<geneLocation type="plasmid" evidence="8">
    <name>pRSPA01</name>
</geneLocation>
<name>A4WY15_CERS5</name>
<dbReference type="InterPro" id="IPR011330">
    <property type="entry name" value="Glyco_hydro/deAcase_b/a-brl"/>
</dbReference>
<gene>
    <name evidence="8" type="ordered locus">Rsph17025_3402</name>
</gene>
<dbReference type="InterPro" id="IPR006311">
    <property type="entry name" value="TAT_signal"/>
</dbReference>
<proteinExistence type="inferred from homology"/>
<accession>A4WY15</accession>
<evidence type="ECO:0000256" key="5">
    <source>
        <dbReference type="ARBA" id="ARBA00032976"/>
    </source>
</evidence>
<dbReference type="PANTHER" id="PTHR34216:SF7">
    <property type="entry name" value="POLY-BETA-1,6-N-ACETYL-D-GLUCOSAMINE N-DEACETYLASE"/>
    <property type="match status" value="1"/>
</dbReference>
<evidence type="ECO:0000256" key="3">
    <source>
        <dbReference type="ARBA" id="ARBA00020071"/>
    </source>
</evidence>
<sequence length="393" mass="43903">MRQRPDRRSARRRTLLRFAGCVCLALLLPAAAADQGHMLTVLPASALLVWLGSRGMRRPGGVPVVVYHSVAPEADWLPWRDSITVRPDVFRRHMQALRDMGRIVVSSSCLRERRDSGAPFDPRWVVLHFDDGYLDNMLHAAPILRDFGHAATIFVSADFIDSSSGLRSHGIGYMNADELRAMDADPLIEIASHGLDHGRIPVSDRIVDHLDAGNWRRYAPHIWSLSPGPKARWFEAADPAPLRLGAPIHQSDSKLCGRWWRDGARENEAERDRRVQAELREARARLEAVLGREVRFLCWPFDSWTPAARSAAEAAGFRSFTGGRGENLPDEDPAVLSRVHVHDHAFGGGPLWLEDLGFRAKLGSMSGNLYWAPVVMAASLIRRRRFAKPGVHA</sequence>
<dbReference type="AlphaFoldDB" id="A4WY15"/>
<dbReference type="HOGENOM" id="CLU_642324_0_0_5"/>